<keyword evidence="11" id="KW-1185">Reference proteome</keyword>
<evidence type="ECO:0000313" key="11">
    <source>
        <dbReference type="Proteomes" id="UP001183176"/>
    </source>
</evidence>
<evidence type="ECO:0000256" key="5">
    <source>
        <dbReference type="ARBA" id="ARBA00022692"/>
    </source>
</evidence>
<reference evidence="11" key="1">
    <citation type="submission" date="2023-07" db="EMBL/GenBank/DDBJ databases">
        <title>30 novel species of actinomycetes from the DSMZ collection.</title>
        <authorList>
            <person name="Nouioui I."/>
        </authorList>
    </citation>
    <scope>NUCLEOTIDE SEQUENCE [LARGE SCALE GENOMIC DNA]</scope>
    <source>
        <strain evidence="11">DSM 44399</strain>
    </source>
</reference>
<keyword evidence="6 8" id="KW-1133">Transmembrane helix</keyword>
<name>A0ABU2JAY0_9ACTN</name>
<dbReference type="EMBL" id="JAVREH010000014">
    <property type="protein sequence ID" value="MDT0262117.1"/>
    <property type="molecule type" value="Genomic_DNA"/>
</dbReference>
<keyword evidence="4 10" id="KW-0808">Transferase</keyword>
<comment type="subcellular location">
    <subcellularLocation>
        <location evidence="1">Cell membrane</location>
        <topology evidence="1">Multi-pass membrane protein</topology>
    </subcellularLocation>
</comment>
<dbReference type="RefSeq" id="WP_311423268.1">
    <property type="nucleotide sequence ID" value="NZ_JAVREH010000014.1"/>
</dbReference>
<evidence type="ECO:0000313" key="10">
    <source>
        <dbReference type="EMBL" id="MDT0262117.1"/>
    </source>
</evidence>
<evidence type="ECO:0000256" key="6">
    <source>
        <dbReference type="ARBA" id="ARBA00022989"/>
    </source>
</evidence>
<keyword evidence="7 8" id="KW-0472">Membrane</keyword>
<keyword evidence="5 8" id="KW-0812">Transmembrane</keyword>
<organism evidence="10 11">
    <name type="scientific">Jatrophihabitans lederbergiae</name>
    <dbReference type="NCBI Taxonomy" id="3075547"/>
    <lineage>
        <taxon>Bacteria</taxon>
        <taxon>Bacillati</taxon>
        <taxon>Actinomycetota</taxon>
        <taxon>Actinomycetes</taxon>
        <taxon>Jatrophihabitantales</taxon>
        <taxon>Jatrophihabitantaceae</taxon>
        <taxon>Jatrophihabitans</taxon>
    </lineage>
</organism>
<evidence type="ECO:0000256" key="1">
    <source>
        <dbReference type="ARBA" id="ARBA00004651"/>
    </source>
</evidence>
<dbReference type="Proteomes" id="UP001183176">
    <property type="component" value="Unassembled WGS sequence"/>
</dbReference>
<dbReference type="InterPro" id="IPR038731">
    <property type="entry name" value="RgtA/B/C-like"/>
</dbReference>
<dbReference type="GO" id="GO:0016757">
    <property type="term" value="F:glycosyltransferase activity"/>
    <property type="evidence" value="ECO:0007669"/>
    <property type="project" value="UniProtKB-KW"/>
</dbReference>
<feature type="transmembrane region" description="Helical" evidence="8">
    <location>
        <begin position="190"/>
        <end position="214"/>
    </location>
</feature>
<dbReference type="InterPro" id="IPR050297">
    <property type="entry name" value="LipidA_mod_glycosyltrf_83"/>
</dbReference>
<evidence type="ECO:0000256" key="3">
    <source>
        <dbReference type="ARBA" id="ARBA00022676"/>
    </source>
</evidence>
<dbReference type="PANTHER" id="PTHR33908">
    <property type="entry name" value="MANNOSYLTRANSFERASE YKCB-RELATED"/>
    <property type="match status" value="1"/>
</dbReference>
<keyword evidence="2" id="KW-1003">Cell membrane</keyword>
<evidence type="ECO:0000256" key="2">
    <source>
        <dbReference type="ARBA" id="ARBA00022475"/>
    </source>
</evidence>
<accession>A0ABU2JAY0</accession>
<feature type="transmembrane region" description="Helical" evidence="8">
    <location>
        <begin position="377"/>
        <end position="396"/>
    </location>
</feature>
<feature type="domain" description="Glycosyltransferase RgtA/B/C/D-like" evidence="9">
    <location>
        <begin position="115"/>
        <end position="218"/>
    </location>
</feature>
<feature type="transmembrane region" description="Helical" evidence="8">
    <location>
        <begin position="108"/>
        <end position="128"/>
    </location>
</feature>
<evidence type="ECO:0000256" key="4">
    <source>
        <dbReference type="ARBA" id="ARBA00022679"/>
    </source>
</evidence>
<dbReference type="Pfam" id="PF13231">
    <property type="entry name" value="PMT_2"/>
    <property type="match status" value="1"/>
</dbReference>
<keyword evidence="3 10" id="KW-0328">Glycosyltransferase</keyword>
<feature type="transmembrane region" description="Helical" evidence="8">
    <location>
        <begin position="226"/>
        <end position="248"/>
    </location>
</feature>
<evidence type="ECO:0000256" key="8">
    <source>
        <dbReference type="SAM" id="Phobius"/>
    </source>
</evidence>
<feature type="transmembrane region" description="Helical" evidence="8">
    <location>
        <begin position="336"/>
        <end position="356"/>
    </location>
</feature>
<feature type="transmembrane region" description="Helical" evidence="8">
    <location>
        <begin position="26"/>
        <end position="45"/>
    </location>
</feature>
<comment type="caution">
    <text evidence="10">The sequence shown here is derived from an EMBL/GenBank/DDBJ whole genome shotgun (WGS) entry which is preliminary data.</text>
</comment>
<feature type="transmembrane region" description="Helical" evidence="8">
    <location>
        <begin position="135"/>
        <end position="153"/>
    </location>
</feature>
<protein>
    <submittedName>
        <fullName evidence="10">Glycosyltransferase family 39 protein</fullName>
        <ecNumber evidence="10">2.4.-.-</ecNumber>
    </submittedName>
</protein>
<evidence type="ECO:0000259" key="9">
    <source>
        <dbReference type="Pfam" id="PF13231"/>
    </source>
</evidence>
<gene>
    <name evidence="10" type="ORF">RM423_12005</name>
</gene>
<dbReference type="PANTHER" id="PTHR33908:SF11">
    <property type="entry name" value="MEMBRANE PROTEIN"/>
    <property type="match status" value="1"/>
</dbReference>
<sequence>MTSTAIRAKVPDSGFRRRTEWLQVHWRSLATLSPLLVLAMLWQGIGMAGAPQRIDDEGTYVAQAYAVQTFHSLGHYTYWYDHPPLGWIQLAAYTWLTDAFGREPNAVLAGREGMLFFQLVSCVLLWVVCRRLLMARWAAALAVALFSLSPLAVQFHRTVYLDNIATPWILAALALALSPRRQLWAYAASGLAFAIAVLTKETSLLLLPAVGYLLWRSSGIGGTRRYAVSLAASAFVLTGGFYVLYAVIKNELMPGANHVSLLNGVKFQLFTRQASGSIFSPGTLSHDHLHQWLQLDTVFPVLSVLAVVPALAISRLRPLAVGYALLLLTMLRPGYLPVPYVIAMLPLAALLIAGVADRAAHWVPRRWKTRVAGRRSFAPLLPVVVVVGLVAVGLGGPDWVSQQRGLFIGPLDKPVTQAESWIEQNIPHTARLTVDDAFWVDLVRSGFPRQNVVWYYKVDTDPAVQRLSPDGWKDYDYVVSTQSLRTNPQAAPQVAEALNNSVLYAVFGSGDTRVEVRRVISSGLASFTSQLKTATAMRKTASAALAGNSGLSETPAARAELATGRLDLRAAAALVSLAAIQPVKIDSLAIDPSEAAAGLSIRTVDVAGLTVAQARAELSGQATSYQPMQIKALASGGVRLVWSIDGDTVVPQG</sequence>
<evidence type="ECO:0000256" key="7">
    <source>
        <dbReference type="ARBA" id="ARBA00023136"/>
    </source>
</evidence>
<dbReference type="EC" id="2.4.-.-" evidence="10"/>
<proteinExistence type="predicted"/>